<gene>
    <name evidence="7" type="ORF">J2Y00_002044</name>
</gene>
<feature type="transmembrane region" description="Helical" evidence="6">
    <location>
        <begin position="234"/>
        <end position="255"/>
    </location>
</feature>
<feature type="transmembrane region" description="Helical" evidence="6">
    <location>
        <begin position="118"/>
        <end position="142"/>
    </location>
</feature>
<evidence type="ECO:0000256" key="2">
    <source>
        <dbReference type="ARBA" id="ARBA00022475"/>
    </source>
</evidence>
<dbReference type="AlphaFoldDB" id="A0AAE4BN88"/>
<comment type="caution">
    <text evidence="7">The sequence shown here is derived from an EMBL/GenBank/DDBJ whole genome shotgun (WGS) entry which is preliminary data.</text>
</comment>
<evidence type="ECO:0000256" key="5">
    <source>
        <dbReference type="ARBA" id="ARBA00023136"/>
    </source>
</evidence>
<comment type="subcellular location">
    <subcellularLocation>
        <location evidence="1">Cell membrane</location>
        <topology evidence="1">Multi-pass membrane protein</topology>
    </subcellularLocation>
</comment>
<accession>A0AAE4BN88</accession>
<dbReference type="PANTHER" id="PTHR39087:SF2">
    <property type="entry name" value="UPF0104 MEMBRANE PROTEIN MJ1595"/>
    <property type="match status" value="1"/>
</dbReference>
<dbReference type="Proteomes" id="UP001185331">
    <property type="component" value="Unassembled WGS sequence"/>
</dbReference>
<evidence type="ECO:0000256" key="3">
    <source>
        <dbReference type="ARBA" id="ARBA00022692"/>
    </source>
</evidence>
<evidence type="ECO:0000313" key="7">
    <source>
        <dbReference type="EMBL" id="MDR6218481.1"/>
    </source>
</evidence>
<feature type="transmembrane region" description="Helical" evidence="6">
    <location>
        <begin position="12"/>
        <end position="32"/>
    </location>
</feature>
<evidence type="ECO:0000256" key="6">
    <source>
        <dbReference type="SAM" id="Phobius"/>
    </source>
</evidence>
<name>A0AAE4BN88_9DEIO</name>
<keyword evidence="2" id="KW-1003">Cell membrane</keyword>
<dbReference type="RefSeq" id="WP_309855005.1">
    <property type="nucleotide sequence ID" value="NZ_JAVDQJ010000005.1"/>
</dbReference>
<organism evidence="7 8">
    <name type="scientific">Deinococcus soli</name>
    <name type="common">ex Cha et al. 2016</name>
    <dbReference type="NCBI Taxonomy" id="1309411"/>
    <lineage>
        <taxon>Bacteria</taxon>
        <taxon>Thermotogati</taxon>
        <taxon>Deinococcota</taxon>
        <taxon>Deinococci</taxon>
        <taxon>Deinococcales</taxon>
        <taxon>Deinococcaceae</taxon>
        <taxon>Deinococcus</taxon>
    </lineage>
</organism>
<dbReference type="PANTHER" id="PTHR39087">
    <property type="entry name" value="UPF0104 MEMBRANE PROTEIN MJ1595"/>
    <property type="match status" value="1"/>
</dbReference>
<keyword evidence="4 6" id="KW-1133">Transmembrane helix</keyword>
<keyword evidence="5 6" id="KW-0472">Membrane</keyword>
<feature type="transmembrane region" description="Helical" evidence="6">
    <location>
        <begin position="38"/>
        <end position="60"/>
    </location>
</feature>
<evidence type="ECO:0000256" key="1">
    <source>
        <dbReference type="ARBA" id="ARBA00004651"/>
    </source>
</evidence>
<reference evidence="7" key="1">
    <citation type="submission" date="2023-07" db="EMBL/GenBank/DDBJ databases">
        <title>Sorghum-associated microbial communities from plants grown in Nebraska, USA.</title>
        <authorList>
            <person name="Schachtman D."/>
        </authorList>
    </citation>
    <scope>NUCLEOTIDE SEQUENCE</scope>
    <source>
        <strain evidence="7">BE330</strain>
    </source>
</reference>
<dbReference type="EMBL" id="JAVDQK010000004">
    <property type="protein sequence ID" value="MDR6218481.1"/>
    <property type="molecule type" value="Genomic_DNA"/>
</dbReference>
<feature type="transmembrane region" description="Helical" evidence="6">
    <location>
        <begin position="275"/>
        <end position="298"/>
    </location>
</feature>
<dbReference type="NCBIfam" id="TIGR00374">
    <property type="entry name" value="flippase-like domain"/>
    <property type="match status" value="1"/>
</dbReference>
<dbReference type="GO" id="GO:0005886">
    <property type="term" value="C:plasma membrane"/>
    <property type="evidence" value="ECO:0007669"/>
    <property type="project" value="UniProtKB-SubCell"/>
</dbReference>
<evidence type="ECO:0000256" key="4">
    <source>
        <dbReference type="ARBA" id="ARBA00022989"/>
    </source>
</evidence>
<dbReference type="InterPro" id="IPR022791">
    <property type="entry name" value="L-PG_synthase/AglD"/>
</dbReference>
<keyword evidence="3 6" id="KW-0812">Transmembrane</keyword>
<feature type="transmembrane region" description="Helical" evidence="6">
    <location>
        <begin position="201"/>
        <end position="222"/>
    </location>
</feature>
<protein>
    <submittedName>
        <fullName evidence="7">Uncharacterized membrane protein YbhN (UPF0104 family)</fullName>
    </submittedName>
</protein>
<evidence type="ECO:0000313" key="8">
    <source>
        <dbReference type="Proteomes" id="UP001185331"/>
    </source>
</evidence>
<proteinExistence type="predicted"/>
<sequence length="302" mass="31720">MTAVSPRTLRAAQWTAALTAAGYLLFSLWSGWADVWRAVTAVGPGGFAAALALSAVNYTLRFYRWDTYLRALGHALPRRDHAWVYLSGFAWTATPGKAGEMLRGVFLTRRGVPAELGVAAFVAERSADLLAVLLLAFPAAWLFPAYRPLLLALAAGLFLLVVAAHQSARLARLPGVAGLVGQRLAAAADALKVCYRLRSGWTGVFVGLIAWSAEGLALWVLLGQMGADVGVVRALFIYAVSMLAGAVSMLPGGVGGAEVAMVSLLMGEGLGHGDAAAVTILARLATLWFAVGLGVYALRRVS</sequence>
<dbReference type="Pfam" id="PF03706">
    <property type="entry name" value="LPG_synthase_TM"/>
    <property type="match status" value="1"/>
</dbReference>